<feature type="domain" description="UvrD-like helicase ATP-binding" evidence="16">
    <location>
        <begin position="12"/>
        <end position="329"/>
    </location>
</feature>
<dbReference type="InterPro" id="IPR027417">
    <property type="entry name" value="P-loop_NTPase"/>
</dbReference>
<dbReference type="Pfam" id="PF12705">
    <property type="entry name" value="PDDEXK_1"/>
    <property type="match status" value="1"/>
</dbReference>
<sequence>MQNTQNFEKAYSVLNTEQKNAVDSIYGPVMVVAWPGTGKTQIMALRAANIILKTWVDPRNILITTFTEAGIISLKKRLFDFIGADSYKINVSTIHSFCNDVISDFPEKFLSFRAFKTIDDIEQIEILEQIIDSGNYEALSSPYDKYHFLRSIKDSISKLKQEWIDNEQFKIIIEEQRKNYEETLDLIDQKLKKYASEKEKSEKHILKLTELNDIYAKYLQILNERWLYDFSDMIDFVLKKFKEDQNLRLNYAEKYQFIMIDEYQDTNNAQNEIIDLILSESDDKNVMVVGDDDQSIYRFQWANLENMLYFSKKYEATKFVVLKQNYRSTQGILDVASKSINHNKSRISNFIPGLSKELVSNKKFDSQPDLFICKNDIEEKAFILDQIKALVETWEKYEDIAIIVRTNSEVESFSDFLQTNLIPVESKLKSNILKSRFVKLLISLIEIVVDPHKDDSKLANILRSPIADVNKLDILIILRKLYNLNYKPELKKKLFELISNFEFLTSISKPTDLQQAFFEQEQSWIDQKITQADKITNFVGKILDCQAELSSNFYNFFKTILEKFSFIEFVEKNWNFSDLEDIFTVLNYVKKLVELDKDITPEIFFKKISYFYKYNLTISRNILKSSIAGVQIMTAHQSKWLEFENVFLPSLLLWNWGSRKVVDKIKLPFWIIGSTLTEDLAWAVENEEERRLFFVSLTRAKKKLTLSFPTWVDNKAKLQSEFLQEIELTPRMVENIVLNNIVKNEFKIISFDSLVNKEEELYIQEFLKNYKLSASDLNKFIEDPRIFLRDVIFKYPFEDNEFTIFGKVYHKTLEYFYLEFKKTGNPPDKNFLEKYFVWLLNKEILSKPDFEKLKEKWITGLSGWYDNKREFTLPLELEYNFRSKNIVFDWIPLTGKIDKIEPANNDEVILVDYKTGKTRSLNDIKWATQSWDGKYFRQLLFYKIMFSLDNTLASKYSVNSLAIEFVEWKDGKYPFVNVDFREEDLDKVKEEIKEVWSKINDLKFWRNLI</sequence>
<evidence type="ECO:0000256" key="4">
    <source>
        <dbReference type="ARBA" id="ARBA00022763"/>
    </source>
</evidence>
<dbReference type="SUPFAM" id="SSF52540">
    <property type="entry name" value="P-loop containing nucleoside triphosphate hydrolases"/>
    <property type="match status" value="1"/>
</dbReference>
<dbReference type="GO" id="GO:0003677">
    <property type="term" value="F:DNA binding"/>
    <property type="evidence" value="ECO:0007669"/>
    <property type="project" value="UniProtKB-KW"/>
</dbReference>
<evidence type="ECO:0000256" key="14">
    <source>
        <dbReference type="ARBA" id="ARBA00048988"/>
    </source>
</evidence>
<evidence type="ECO:0000256" key="7">
    <source>
        <dbReference type="ARBA" id="ARBA00022839"/>
    </source>
</evidence>
<dbReference type="PROSITE" id="PS51198">
    <property type="entry name" value="UVRD_HELICASE_ATP_BIND"/>
    <property type="match status" value="1"/>
</dbReference>
<comment type="catalytic activity">
    <reaction evidence="12">
        <text>Couples ATP hydrolysis with the unwinding of duplex DNA by translocating in the 3'-5' direction.</text>
        <dbReference type="EC" id="5.6.2.4"/>
    </reaction>
</comment>
<evidence type="ECO:0000256" key="5">
    <source>
        <dbReference type="ARBA" id="ARBA00022801"/>
    </source>
</evidence>
<keyword evidence="5 15" id="KW-0378">Hydrolase</keyword>
<evidence type="ECO:0000256" key="2">
    <source>
        <dbReference type="ARBA" id="ARBA00022722"/>
    </source>
</evidence>
<dbReference type="PANTHER" id="PTHR11070:SF2">
    <property type="entry name" value="ATP-DEPENDENT DNA HELICASE SRS2"/>
    <property type="match status" value="1"/>
</dbReference>
<evidence type="ECO:0000256" key="13">
    <source>
        <dbReference type="ARBA" id="ARBA00034808"/>
    </source>
</evidence>
<dbReference type="Gene3D" id="3.90.320.10">
    <property type="match status" value="1"/>
</dbReference>
<dbReference type="PANTHER" id="PTHR11070">
    <property type="entry name" value="UVRD / RECB / PCRA DNA HELICASE FAMILY MEMBER"/>
    <property type="match status" value="1"/>
</dbReference>
<dbReference type="InterPro" id="IPR011604">
    <property type="entry name" value="PDDEXK-like_dom_sf"/>
</dbReference>
<evidence type="ECO:0000256" key="9">
    <source>
        <dbReference type="ARBA" id="ARBA00023125"/>
    </source>
</evidence>
<dbReference type="Gene3D" id="3.40.50.300">
    <property type="entry name" value="P-loop containing nucleotide triphosphate hydrolases"/>
    <property type="match status" value="2"/>
</dbReference>
<evidence type="ECO:0000256" key="3">
    <source>
        <dbReference type="ARBA" id="ARBA00022741"/>
    </source>
</evidence>
<dbReference type="InterPro" id="IPR000212">
    <property type="entry name" value="DNA_helicase_UvrD/REP"/>
</dbReference>
<proteinExistence type="inferred from homology"/>
<evidence type="ECO:0000256" key="10">
    <source>
        <dbReference type="ARBA" id="ARBA00023204"/>
    </source>
</evidence>
<dbReference type="Gene3D" id="1.10.10.160">
    <property type="match status" value="1"/>
</dbReference>
<dbReference type="EC" id="5.6.2.4" evidence="13"/>
<dbReference type="GO" id="GO:0000725">
    <property type="term" value="P:recombinational repair"/>
    <property type="evidence" value="ECO:0007669"/>
    <property type="project" value="TreeGrafter"/>
</dbReference>
<evidence type="ECO:0000256" key="1">
    <source>
        <dbReference type="ARBA" id="ARBA00009922"/>
    </source>
</evidence>
<dbReference type="InterPro" id="IPR011335">
    <property type="entry name" value="Restrct_endonuc-II-like"/>
</dbReference>
<dbReference type="Pfam" id="PF13361">
    <property type="entry name" value="UvrD_C"/>
    <property type="match status" value="1"/>
</dbReference>
<dbReference type="GO" id="GO:0043138">
    <property type="term" value="F:3'-5' DNA helicase activity"/>
    <property type="evidence" value="ECO:0007669"/>
    <property type="project" value="UniProtKB-EC"/>
</dbReference>
<dbReference type="AlphaFoldDB" id="K2BCL8"/>
<keyword evidence="3 15" id="KW-0547">Nucleotide-binding</keyword>
<evidence type="ECO:0000259" key="16">
    <source>
        <dbReference type="PROSITE" id="PS51198"/>
    </source>
</evidence>
<evidence type="ECO:0000259" key="17">
    <source>
        <dbReference type="PROSITE" id="PS51217"/>
    </source>
</evidence>
<evidence type="ECO:0000313" key="18">
    <source>
        <dbReference type="EMBL" id="EKD66523.1"/>
    </source>
</evidence>
<evidence type="ECO:0000256" key="6">
    <source>
        <dbReference type="ARBA" id="ARBA00022806"/>
    </source>
</evidence>
<protein>
    <recommendedName>
        <fullName evidence="13">DNA 3'-5' helicase</fullName>
        <ecNumber evidence="13">5.6.2.4</ecNumber>
    </recommendedName>
</protein>
<accession>K2BCL8</accession>
<keyword evidence="9" id="KW-0238">DNA-binding</keyword>
<dbReference type="InterPro" id="IPR013986">
    <property type="entry name" value="DExx_box_DNA_helicase_dom_sf"/>
</dbReference>
<comment type="caution">
    <text evidence="18">The sequence shown here is derived from an EMBL/GenBank/DDBJ whole genome shotgun (WGS) entry which is preliminary data.</text>
</comment>
<dbReference type="Gene3D" id="1.10.486.10">
    <property type="entry name" value="PCRA, domain 4"/>
    <property type="match status" value="1"/>
</dbReference>
<feature type="binding site" evidence="15">
    <location>
        <begin position="33"/>
        <end position="40"/>
    </location>
    <ligand>
        <name>ATP</name>
        <dbReference type="ChEBI" id="CHEBI:30616"/>
    </ligand>
</feature>
<keyword evidence="7" id="KW-0269">Exonuclease</keyword>
<evidence type="ECO:0000256" key="15">
    <source>
        <dbReference type="PROSITE-ProRule" id="PRU00560"/>
    </source>
</evidence>
<dbReference type="CDD" id="cd17932">
    <property type="entry name" value="DEXQc_UvrD"/>
    <property type="match status" value="1"/>
</dbReference>
<keyword evidence="4" id="KW-0227">DNA damage</keyword>
<dbReference type="InterPro" id="IPR038726">
    <property type="entry name" value="PDDEXK_AddAB-type"/>
</dbReference>
<keyword evidence="6 15" id="KW-0347">Helicase</keyword>
<dbReference type="InterPro" id="IPR014016">
    <property type="entry name" value="UvrD-like_ATP-bd"/>
</dbReference>
<comment type="similarity">
    <text evidence="1">Belongs to the helicase family. UvrD subfamily.</text>
</comment>
<dbReference type="Pfam" id="PF00580">
    <property type="entry name" value="UvrD-helicase"/>
    <property type="match status" value="1"/>
</dbReference>
<keyword evidence="10" id="KW-0234">DNA repair</keyword>
<dbReference type="SUPFAM" id="SSF52980">
    <property type="entry name" value="Restriction endonuclease-like"/>
    <property type="match status" value="1"/>
</dbReference>
<keyword evidence="2" id="KW-0540">Nuclease</keyword>
<dbReference type="InterPro" id="IPR014017">
    <property type="entry name" value="DNA_helicase_UvrD-like_C"/>
</dbReference>
<keyword evidence="11" id="KW-0413">Isomerase</keyword>
<feature type="domain" description="UvrD-like helicase C-terminal" evidence="17">
    <location>
        <begin position="330"/>
        <end position="640"/>
    </location>
</feature>
<gene>
    <name evidence="18" type="ORF">ACD_49C00038G0057</name>
</gene>
<reference evidence="18" key="1">
    <citation type="journal article" date="2012" name="Science">
        <title>Fermentation, hydrogen, and sulfur metabolism in multiple uncultivated bacterial phyla.</title>
        <authorList>
            <person name="Wrighton K.C."/>
            <person name="Thomas B.C."/>
            <person name="Sharon I."/>
            <person name="Miller C.S."/>
            <person name="Castelle C.J."/>
            <person name="VerBerkmoes N.C."/>
            <person name="Wilkins M.J."/>
            <person name="Hettich R.L."/>
            <person name="Lipton M.S."/>
            <person name="Williams K.H."/>
            <person name="Long P.E."/>
            <person name="Banfield J.F."/>
        </authorList>
    </citation>
    <scope>NUCLEOTIDE SEQUENCE [LARGE SCALE GENOMIC DNA]</scope>
</reference>
<evidence type="ECO:0000256" key="12">
    <source>
        <dbReference type="ARBA" id="ARBA00034617"/>
    </source>
</evidence>
<comment type="catalytic activity">
    <reaction evidence="14">
        <text>ATP + H2O = ADP + phosphate + H(+)</text>
        <dbReference type="Rhea" id="RHEA:13065"/>
        <dbReference type="ChEBI" id="CHEBI:15377"/>
        <dbReference type="ChEBI" id="CHEBI:15378"/>
        <dbReference type="ChEBI" id="CHEBI:30616"/>
        <dbReference type="ChEBI" id="CHEBI:43474"/>
        <dbReference type="ChEBI" id="CHEBI:456216"/>
        <dbReference type="EC" id="5.6.2.4"/>
    </reaction>
</comment>
<evidence type="ECO:0000256" key="11">
    <source>
        <dbReference type="ARBA" id="ARBA00023235"/>
    </source>
</evidence>
<evidence type="ECO:0000256" key="8">
    <source>
        <dbReference type="ARBA" id="ARBA00022840"/>
    </source>
</evidence>
<dbReference type="GO" id="GO:0004527">
    <property type="term" value="F:exonuclease activity"/>
    <property type="evidence" value="ECO:0007669"/>
    <property type="project" value="UniProtKB-KW"/>
</dbReference>
<keyword evidence="8 15" id="KW-0067">ATP-binding</keyword>
<dbReference type="EMBL" id="AMFJ01021624">
    <property type="protein sequence ID" value="EKD66523.1"/>
    <property type="molecule type" value="Genomic_DNA"/>
</dbReference>
<dbReference type="PROSITE" id="PS51217">
    <property type="entry name" value="UVRD_HELICASE_CTER"/>
    <property type="match status" value="1"/>
</dbReference>
<name>K2BCL8_9BACT</name>
<dbReference type="GO" id="GO:0005524">
    <property type="term" value="F:ATP binding"/>
    <property type="evidence" value="ECO:0007669"/>
    <property type="project" value="UniProtKB-UniRule"/>
</dbReference>
<organism evidence="18">
    <name type="scientific">uncultured bacterium</name>
    <name type="common">gcode 4</name>
    <dbReference type="NCBI Taxonomy" id="1234023"/>
    <lineage>
        <taxon>Bacteria</taxon>
        <taxon>environmental samples</taxon>
    </lineage>
</organism>